<keyword evidence="2" id="KW-1185">Reference proteome</keyword>
<gene>
    <name evidence="1" type="ORF">BjapCC829_21935</name>
</gene>
<sequence>MAGPSDLVTLASVKAWLNITSANDDGPLGSVITQCSLKIINHINRNWLLPRTYTEVLNGNGKQAIMLRNYPVTAVLSVTVDGVSIPAGSWQSNGYMFQPPDDTPPGSRQTLQLRGSCFNKGQQNVTVVYVAGYQVSAEAVTVAAAVTVQQPYGAWGSDLGVKNAATGAALTKVVGAPAQGQYQLSTTIVGGYVFNAADAGLNVQISYGYIPGDLAQAALEWVAERYSYRSRIGQTSKSLGGQETVSFAIGTVPSFIGDMLQQYTSVTQ</sequence>
<accession>A0ABY3R100</accession>
<organism evidence="1 2">
    <name type="scientific">Bradyrhizobium barranii</name>
    <dbReference type="NCBI Taxonomy" id="2992140"/>
    <lineage>
        <taxon>Bacteria</taxon>
        <taxon>Pseudomonadati</taxon>
        <taxon>Pseudomonadota</taxon>
        <taxon>Alphaproteobacteria</taxon>
        <taxon>Hyphomicrobiales</taxon>
        <taxon>Nitrobacteraceae</taxon>
        <taxon>Bradyrhizobium</taxon>
    </lineage>
</organism>
<evidence type="ECO:0000313" key="2">
    <source>
        <dbReference type="Proteomes" id="UP001430990"/>
    </source>
</evidence>
<dbReference type="RefSeq" id="WP_231145071.1">
    <property type="nucleotide sequence ID" value="NZ_CP088100.1"/>
</dbReference>
<dbReference type="EMBL" id="CP088100">
    <property type="protein sequence ID" value="UFW91051.1"/>
    <property type="molecule type" value="Genomic_DNA"/>
</dbReference>
<evidence type="ECO:0000313" key="1">
    <source>
        <dbReference type="EMBL" id="UFW91051.1"/>
    </source>
</evidence>
<name>A0ABY3R100_9BRAD</name>
<proteinExistence type="predicted"/>
<reference evidence="1" key="1">
    <citation type="submission" date="2021-11" db="EMBL/GenBank/DDBJ databases">
        <title>Australian commercial rhizobial inoculants.</title>
        <authorList>
            <person name="Kohlmeier M.G."/>
            <person name="O'Hara G.W."/>
            <person name="Colombi E."/>
            <person name="Ramsay J.P."/>
            <person name="Terpolilli J."/>
        </authorList>
    </citation>
    <scope>NUCLEOTIDE SEQUENCE</scope>
    <source>
        <strain evidence="1">CC829</strain>
    </source>
</reference>
<protein>
    <submittedName>
        <fullName evidence="1">Uncharacterized protein</fullName>
    </submittedName>
</protein>
<dbReference type="Proteomes" id="UP001430990">
    <property type="component" value="Chromosome"/>
</dbReference>